<dbReference type="AlphaFoldDB" id="A0A0D2EUR4"/>
<proteinExistence type="predicted"/>
<dbReference type="OrthoDB" id="4120608at2759"/>
<dbReference type="RefSeq" id="XP_013312173.1">
    <property type="nucleotide sequence ID" value="XM_013456719.1"/>
</dbReference>
<dbReference type="InterPro" id="IPR009003">
    <property type="entry name" value="Peptidase_S1_PA"/>
</dbReference>
<protein>
    <submittedName>
        <fullName evidence="1">Uncharacterized protein</fullName>
    </submittedName>
</protein>
<dbReference type="HOGENOM" id="CLU_063490_0_0_1"/>
<name>A0A0D2EUR4_9EURO</name>
<evidence type="ECO:0000313" key="2">
    <source>
        <dbReference type="Proteomes" id="UP000054342"/>
    </source>
</evidence>
<accession>A0A0D2EUR4</accession>
<sequence length="371" mass="41464">MQYYFVAGLRHHHNETDCSSVPAPETLDDDRPSARFTSFCGLTLDQARPGQLSEFHVLEDDGDPGTSESDEWQATAKEVGGPEKLQSLVQVGLAAVRVRVGNAHLPSSDAETIELSGFRLSRDLVVTCAHFSNWKLAENNVQSFLNGANRVCEAIQAIWVGGKGQRNRFTLRLWAIHKEWDSAVFRIPHWPAKDSKNYVVQKDDVNLVTPEERRNLIGAPRVQCWSTGYNSAVNMVEFRQRFEAFLRRHGDEKTKIVQDYKFDDANPPGSGFLIPDMRTVSFGTNIEHPSCAKDHQECVELSAWYGRSGSMVCTEKDGRSTIIGIIQGGEDVSDCNLILLFSTEMTEWWNAATDLGESSDPQALARRVVMA</sequence>
<gene>
    <name evidence="1" type="ORF">PV05_10297</name>
</gene>
<reference evidence="1 2" key="1">
    <citation type="submission" date="2015-01" db="EMBL/GenBank/DDBJ databases">
        <title>The Genome Sequence of Exophiala xenobiotica CBS118157.</title>
        <authorList>
            <consortium name="The Broad Institute Genomics Platform"/>
            <person name="Cuomo C."/>
            <person name="de Hoog S."/>
            <person name="Gorbushina A."/>
            <person name="Stielow B."/>
            <person name="Teixiera M."/>
            <person name="Abouelleil A."/>
            <person name="Chapman S.B."/>
            <person name="Priest M."/>
            <person name="Young S.K."/>
            <person name="Wortman J."/>
            <person name="Nusbaum C."/>
            <person name="Birren B."/>
        </authorList>
    </citation>
    <scope>NUCLEOTIDE SEQUENCE [LARGE SCALE GENOMIC DNA]</scope>
    <source>
        <strain evidence="1 2">CBS 118157</strain>
    </source>
</reference>
<dbReference type="GeneID" id="25332205"/>
<evidence type="ECO:0000313" key="1">
    <source>
        <dbReference type="EMBL" id="KIW51589.1"/>
    </source>
</evidence>
<organism evidence="1 2">
    <name type="scientific">Exophiala xenobiotica</name>
    <dbReference type="NCBI Taxonomy" id="348802"/>
    <lineage>
        <taxon>Eukaryota</taxon>
        <taxon>Fungi</taxon>
        <taxon>Dikarya</taxon>
        <taxon>Ascomycota</taxon>
        <taxon>Pezizomycotina</taxon>
        <taxon>Eurotiomycetes</taxon>
        <taxon>Chaetothyriomycetidae</taxon>
        <taxon>Chaetothyriales</taxon>
        <taxon>Herpotrichiellaceae</taxon>
        <taxon>Exophiala</taxon>
    </lineage>
</organism>
<dbReference type="EMBL" id="KN847322">
    <property type="protein sequence ID" value="KIW51589.1"/>
    <property type="molecule type" value="Genomic_DNA"/>
</dbReference>
<dbReference type="Proteomes" id="UP000054342">
    <property type="component" value="Unassembled WGS sequence"/>
</dbReference>
<dbReference type="SUPFAM" id="SSF50494">
    <property type="entry name" value="Trypsin-like serine proteases"/>
    <property type="match status" value="1"/>
</dbReference>
<keyword evidence="2" id="KW-1185">Reference proteome</keyword>